<evidence type="ECO:0000313" key="3">
    <source>
        <dbReference type="Proteomes" id="UP001341840"/>
    </source>
</evidence>
<feature type="signal peptide" evidence="1">
    <location>
        <begin position="1"/>
        <end position="16"/>
    </location>
</feature>
<proteinExistence type="predicted"/>
<comment type="caution">
    <text evidence="2">The sequence shown here is derived from an EMBL/GenBank/DDBJ whole genome shotgun (WGS) entry which is preliminary data.</text>
</comment>
<gene>
    <name evidence="2" type="ORF">PIB30_048264</name>
</gene>
<evidence type="ECO:0000313" key="2">
    <source>
        <dbReference type="EMBL" id="MED6110994.1"/>
    </source>
</evidence>
<sequence length="130" mass="14279">MLHLLCLISFFFKGLGVDIKVCNCLLEKLILNVSMVGIDICFSLSDSLASGFALTLKCHSFSYGMQVCSGLPGKGEVAPQILRALHYQYLDLHPWGEHETPAISSTGQVTSIGYLPTNQLHFEPKSLHIL</sequence>
<protein>
    <submittedName>
        <fullName evidence="2">Uncharacterized protein</fullName>
    </submittedName>
</protein>
<evidence type="ECO:0000256" key="1">
    <source>
        <dbReference type="SAM" id="SignalP"/>
    </source>
</evidence>
<organism evidence="2 3">
    <name type="scientific">Stylosanthes scabra</name>
    <dbReference type="NCBI Taxonomy" id="79078"/>
    <lineage>
        <taxon>Eukaryota</taxon>
        <taxon>Viridiplantae</taxon>
        <taxon>Streptophyta</taxon>
        <taxon>Embryophyta</taxon>
        <taxon>Tracheophyta</taxon>
        <taxon>Spermatophyta</taxon>
        <taxon>Magnoliopsida</taxon>
        <taxon>eudicotyledons</taxon>
        <taxon>Gunneridae</taxon>
        <taxon>Pentapetalae</taxon>
        <taxon>rosids</taxon>
        <taxon>fabids</taxon>
        <taxon>Fabales</taxon>
        <taxon>Fabaceae</taxon>
        <taxon>Papilionoideae</taxon>
        <taxon>50 kb inversion clade</taxon>
        <taxon>dalbergioids sensu lato</taxon>
        <taxon>Dalbergieae</taxon>
        <taxon>Pterocarpus clade</taxon>
        <taxon>Stylosanthes</taxon>
    </lineage>
</organism>
<keyword evidence="1" id="KW-0732">Signal</keyword>
<feature type="chain" id="PRO_5045568896" evidence="1">
    <location>
        <begin position="17"/>
        <end position="130"/>
    </location>
</feature>
<reference evidence="2 3" key="1">
    <citation type="journal article" date="2023" name="Plants (Basel)">
        <title>Bridging the Gap: Combining Genomics and Transcriptomics Approaches to Understand Stylosanthes scabra, an Orphan Legume from the Brazilian Caatinga.</title>
        <authorList>
            <person name="Ferreira-Neto J.R.C."/>
            <person name="da Silva M.D."/>
            <person name="Binneck E."/>
            <person name="de Melo N.F."/>
            <person name="da Silva R.H."/>
            <person name="de Melo A.L.T.M."/>
            <person name="Pandolfi V."/>
            <person name="Bustamante F.O."/>
            <person name="Brasileiro-Vidal A.C."/>
            <person name="Benko-Iseppon A.M."/>
        </authorList>
    </citation>
    <scope>NUCLEOTIDE SEQUENCE [LARGE SCALE GENOMIC DNA]</scope>
    <source>
        <tissue evidence="2">Leaves</tissue>
    </source>
</reference>
<dbReference type="EMBL" id="JASCZI010000315">
    <property type="protein sequence ID" value="MED6110994.1"/>
    <property type="molecule type" value="Genomic_DNA"/>
</dbReference>
<name>A0ABU6QGC3_9FABA</name>
<keyword evidence="3" id="KW-1185">Reference proteome</keyword>
<dbReference type="Proteomes" id="UP001341840">
    <property type="component" value="Unassembled WGS sequence"/>
</dbReference>
<accession>A0ABU6QGC3</accession>